<proteinExistence type="predicted"/>
<name>A0A9P4NA57_9PLEO</name>
<feature type="region of interest" description="Disordered" evidence="1">
    <location>
        <begin position="183"/>
        <end position="255"/>
    </location>
</feature>
<feature type="region of interest" description="Disordered" evidence="1">
    <location>
        <begin position="270"/>
        <end position="305"/>
    </location>
</feature>
<dbReference type="Proteomes" id="UP000800093">
    <property type="component" value="Unassembled WGS sequence"/>
</dbReference>
<accession>A0A9P4NA57</accession>
<evidence type="ECO:0000256" key="1">
    <source>
        <dbReference type="SAM" id="MobiDB-lite"/>
    </source>
</evidence>
<feature type="region of interest" description="Disordered" evidence="1">
    <location>
        <begin position="1"/>
        <end position="24"/>
    </location>
</feature>
<comment type="caution">
    <text evidence="2">The sequence shown here is derived from an EMBL/GenBank/DDBJ whole genome shotgun (WGS) entry which is preliminary data.</text>
</comment>
<sequence length="305" mass="34056">MSISSQAPMSFVDDGGPDFEERMPAHSTYNDIRRWAESIMDETASMRSYVDDGADLHQPEGNVPRFGAVNQQYYSNPNPRPSRDYHPAVVRAVSMSIYNNLRYYDEIWRRVEPLLALNNQWGVSQDAGVDPPPGYVRIPLPYEPPTFVIYGEDGHVVVVDGPGPVIDSRPPPELRSWAPQQLATQQLAPQTMAQQSESQAEGKQTSARKRRKGKEKRGKREKQKEWTEDPVPVEGGDFLTAGGLENPSLANSDDSWERDLKVVMTYQAPTVETLPGTPDEHWKQNSIAGNEDGGSNGNWGGNYDI</sequence>
<organism evidence="2 3">
    <name type="scientific">Lojkania enalia</name>
    <dbReference type="NCBI Taxonomy" id="147567"/>
    <lineage>
        <taxon>Eukaryota</taxon>
        <taxon>Fungi</taxon>
        <taxon>Dikarya</taxon>
        <taxon>Ascomycota</taxon>
        <taxon>Pezizomycotina</taxon>
        <taxon>Dothideomycetes</taxon>
        <taxon>Pleosporomycetidae</taxon>
        <taxon>Pleosporales</taxon>
        <taxon>Pleosporales incertae sedis</taxon>
        <taxon>Lojkania</taxon>
    </lineage>
</organism>
<feature type="compositionally biased region" description="Basic residues" evidence="1">
    <location>
        <begin position="206"/>
        <end position="221"/>
    </location>
</feature>
<reference evidence="3" key="1">
    <citation type="journal article" date="2020" name="Stud. Mycol.">
        <title>101 Dothideomycetes genomes: A test case for predicting lifestyles and emergence of pathogens.</title>
        <authorList>
            <person name="Haridas S."/>
            <person name="Albert R."/>
            <person name="Binder M."/>
            <person name="Bloem J."/>
            <person name="LaButti K."/>
            <person name="Salamov A."/>
            <person name="Andreopoulos B."/>
            <person name="Baker S."/>
            <person name="Barry K."/>
            <person name="Bills G."/>
            <person name="Bluhm B."/>
            <person name="Cannon C."/>
            <person name="Castanera R."/>
            <person name="Culley D."/>
            <person name="Daum C."/>
            <person name="Ezra D."/>
            <person name="Gonzalez J."/>
            <person name="Henrissat B."/>
            <person name="Kuo A."/>
            <person name="Liang C."/>
            <person name="Lipzen A."/>
            <person name="Lutzoni F."/>
            <person name="Magnuson J."/>
            <person name="Mondo S."/>
            <person name="Nolan M."/>
            <person name="Ohm R."/>
            <person name="Pangilinan J."/>
            <person name="Park H.-J."/>
            <person name="Ramirez L."/>
            <person name="Alfaro M."/>
            <person name="Sun H."/>
            <person name="Tritt A."/>
            <person name="Yoshinaga Y."/>
            <person name="Zwiers L.-H."/>
            <person name="Turgeon B."/>
            <person name="Goodwin S."/>
            <person name="Spatafora J."/>
            <person name="Crous P."/>
            <person name="Grigoriev I."/>
        </authorList>
    </citation>
    <scope>NUCLEOTIDE SEQUENCE [LARGE SCALE GENOMIC DNA]</scope>
    <source>
        <strain evidence="3">CBS 304.66</strain>
    </source>
</reference>
<feature type="compositionally biased region" description="Polar residues" evidence="1">
    <location>
        <begin position="196"/>
        <end position="205"/>
    </location>
</feature>
<evidence type="ECO:0000313" key="2">
    <source>
        <dbReference type="EMBL" id="KAF2269427.1"/>
    </source>
</evidence>
<feature type="compositionally biased region" description="Gly residues" evidence="1">
    <location>
        <begin position="291"/>
        <end position="305"/>
    </location>
</feature>
<gene>
    <name evidence="2" type="ORF">CC78DRAFT_612406</name>
</gene>
<dbReference type="AlphaFoldDB" id="A0A9P4NA57"/>
<keyword evidence="3" id="KW-1185">Reference proteome</keyword>
<dbReference type="EMBL" id="ML986582">
    <property type="protein sequence ID" value="KAF2269427.1"/>
    <property type="molecule type" value="Genomic_DNA"/>
</dbReference>
<evidence type="ECO:0000313" key="3">
    <source>
        <dbReference type="Proteomes" id="UP000800093"/>
    </source>
</evidence>
<feature type="compositionally biased region" description="Low complexity" evidence="1">
    <location>
        <begin position="183"/>
        <end position="195"/>
    </location>
</feature>
<protein>
    <submittedName>
        <fullName evidence="2">Uncharacterized protein</fullName>
    </submittedName>
</protein>